<evidence type="ECO:0000256" key="2">
    <source>
        <dbReference type="ARBA" id="ARBA00019942"/>
    </source>
</evidence>
<dbReference type="OrthoDB" id="9814402at2"/>
<evidence type="ECO:0000256" key="9">
    <source>
        <dbReference type="ARBA" id="ARBA00023163"/>
    </source>
</evidence>
<dbReference type="FunFam" id="1.10.10.60:FF:000045">
    <property type="entry name" value="RNA polymerase sigma-54 factor"/>
    <property type="match status" value="1"/>
</dbReference>
<dbReference type="InterPro" id="IPR007634">
    <property type="entry name" value="RNA_pol_sigma_54_DNA-bd"/>
</dbReference>
<dbReference type="HOGENOM" id="CLU_020569_0_1_6"/>
<dbReference type="PANTHER" id="PTHR32248:SF4">
    <property type="entry name" value="RNA POLYMERASE SIGMA-54 FACTOR"/>
    <property type="match status" value="1"/>
</dbReference>
<dbReference type="RefSeq" id="WP_012637306.1">
    <property type="nucleotide sequence ID" value="NC_011901.1"/>
</dbReference>
<keyword evidence="15" id="KW-1185">Reference proteome</keyword>
<evidence type="ECO:0000256" key="4">
    <source>
        <dbReference type="ARBA" id="ARBA00022679"/>
    </source>
</evidence>
<dbReference type="eggNOG" id="COG1508">
    <property type="taxonomic scope" value="Bacteria"/>
</dbReference>
<keyword evidence="7 10" id="KW-0731">Sigma factor</keyword>
<evidence type="ECO:0000313" key="14">
    <source>
        <dbReference type="EMBL" id="ACL71818.1"/>
    </source>
</evidence>
<dbReference type="AlphaFoldDB" id="B8GMI6"/>
<dbReference type="GO" id="GO:0001216">
    <property type="term" value="F:DNA-binding transcription activator activity"/>
    <property type="evidence" value="ECO:0007669"/>
    <property type="project" value="InterPro"/>
</dbReference>
<organism evidence="14 15">
    <name type="scientific">Thioalkalivibrio sulfidiphilus (strain HL-EbGR7)</name>
    <dbReference type="NCBI Taxonomy" id="396588"/>
    <lineage>
        <taxon>Bacteria</taxon>
        <taxon>Pseudomonadati</taxon>
        <taxon>Pseudomonadota</taxon>
        <taxon>Gammaproteobacteria</taxon>
        <taxon>Chromatiales</taxon>
        <taxon>Ectothiorhodospiraceae</taxon>
        <taxon>Thioalkalivibrio</taxon>
    </lineage>
</organism>
<dbReference type="Pfam" id="PF00309">
    <property type="entry name" value="Sigma54_AID"/>
    <property type="match status" value="1"/>
</dbReference>
<feature type="compositionally biased region" description="Acidic residues" evidence="11">
    <location>
        <begin position="54"/>
        <end position="67"/>
    </location>
</feature>
<keyword evidence="6 10" id="KW-0805">Transcription regulation</keyword>
<dbReference type="Gene3D" id="1.10.10.1330">
    <property type="entry name" value="RNA polymerase sigma-54 factor, core-binding domain"/>
    <property type="match status" value="1"/>
</dbReference>
<dbReference type="NCBIfam" id="NF004595">
    <property type="entry name" value="PRK05932.1-2"/>
    <property type="match status" value="1"/>
</dbReference>
<dbReference type="GO" id="GO:0003677">
    <property type="term" value="F:DNA binding"/>
    <property type="evidence" value="ECO:0007669"/>
    <property type="project" value="UniProtKB-KW"/>
</dbReference>
<dbReference type="PROSITE" id="PS00718">
    <property type="entry name" value="SIGMA54_2"/>
    <property type="match status" value="1"/>
</dbReference>
<keyword evidence="5 10" id="KW-0548">Nucleotidyltransferase</keyword>
<dbReference type="PROSITE" id="PS00717">
    <property type="entry name" value="SIGMA54_1"/>
    <property type="match status" value="1"/>
</dbReference>
<feature type="compositionally biased region" description="Acidic residues" evidence="11">
    <location>
        <begin position="104"/>
        <end position="117"/>
    </location>
</feature>
<dbReference type="GO" id="GO:0016987">
    <property type="term" value="F:sigma factor activity"/>
    <property type="evidence" value="ECO:0007669"/>
    <property type="project" value="UniProtKB-KW"/>
</dbReference>
<keyword evidence="8 10" id="KW-0238">DNA-binding</keyword>
<evidence type="ECO:0000256" key="5">
    <source>
        <dbReference type="ARBA" id="ARBA00022695"/>
    </source>
</evidence>
<dbReference type="Gene3D" id="1.10.10.60">
    <property type="entry name" value="Homeodomain-like"/>
    <property type="match status" value="1"/>
</dbReference>
<dbReference type="NCBIfam" id="TIGR02395">
    <property type="entry name" value="rpoN_sigma"/>
    <property type="match status" value="1"/>
</dbReference>
<accession>B8GMI6</accession>
<proteinExistence type="inferred from homology"/>
<dbReference type="PRINTS" id="PR00045">
    <property type="entry name" value="SIGMA54FCT"/>
</dbReference>
<dbReference type="Pfam" id="PF04963">
    <property type="entry name" value="Sigma54_CBD"/>
    <property type="match status" value="1"/>
</dbReference>
<keyword evidence="3 10" id="KW-0240">DNA-directed RNA polymerase</keyword>
<dbReference type="EMBL" id="CP001339">
    <property type="protein sequence ID" value="ACL71818.1"/>
    <property type="molecule type" value="Genomic_DNA"/>
</dbReference>
<evidence type="ECO:0000313" key="15">
    <source>
        <dbReference type="Proteomes" id="UP000002383"/>
    </source>
</evidence>
<dbReference type="GO" id="GO:0006352">
    <property type="term" value="P:DNA-templated transcription initiation"/>
    <property type="evidence" value="ECO:0007669"/>
    <property type="project" value="InterPro"/>
</dbReference>
<dbReference type="NCBIfam" id="NF009118">
    <property type="entry name" value="PRK12469.1"/>
    <property type="match status" value="1"/>
</dbReference>
<keyword evidence="4 10" id="KW-0808">Transferase</keyword>
<evidence type="ECO:0000256" key="1">
    <source>
        <dbReference type="ARBA" id="ARBA00008798"/>
    </source>
</evidence>
<evidence type="ECO:0000259" key="12">
    <source>
        <dbReference type="Pfam" id="PF04552"/>
    </source>
</evidence>
<reference evidence="14 15" key="1">
    <citation type="journal article" date="2011" name="Stand. Genomic Sci.">
        <title>Complete genome sequence of 'Thioalkalivibrio sulfidophilus' HL-EbGr7.</title>
        <authorList>
            <person name="Muyzer G."/>
            <person name="Sorokin D.Y."/>
            <person name="Mavromatis K."/>
            <person name="Lapidus A."/>
            <person name="Clum A."/>
            <person name="Ivanova N."/>
            <person name="Pati A."/>
            <person name="d'Haeseleer P."/>
            <person name="Woyke T."/>
            <person name="Kyrpides N.C."/>
        </authorList>
    </citation>
    <scope>NUCLEOTIDE SEQUENCE [LARGE SCALE GENOMIC DNA]</scope>
    <source>
        <strain evidence="14 15">HL-EbGR7</strain>
    </source>
</reference>
<dbReference type="PIRSF" id="PIRSF000774">
    <property type="entry name" value="RpoN"/>
    <property type="match status" value="1"/>
</dbReference>
<evidence type="ECO:0000256" key="7">
    <source>
        <dbReference type="ARBA" id="ARBA00023082"/>
    </source>
</evidence>
<dbReference type="InterPro" id="IPR000394">
    <property type="entry name" value="RNA_pol_sigma_54"/>
</dbReference>
<sequence length="508" mass="56862">MLKPSVQLRLGQSLTMTPQLQQAIRLLQLSTLELQTQIQETLETNPMLEALEAGEAEGEGESAEADAVDLGTGNDSVTNQAENNRNETTNTPEDADDRARGEDIPDELPVDSNWDEIYDVAPPGATGGMPEYDGRDMFENQSGAGESLHEHLMWQLNLTPMSPEDRVIAMTLVDAINEDGYLSESLEAIQASLSNDLEIDLPLEEIEAVLHLVQQLDPVGSGARDLSECLLIQLQQMPADTPWLDKARELVRSHLDCLGARDYKQLLRSLHVSEADLQEIIGLIQGLNPRPGSLVSNINPEYIVPDVFVRKHEGRWQVELNPDIAPRLRVNPLYASFVRRADTSQDNVYMRNQLQEARWFIKSLQSRNETLLRVAIAIVEQQRAFLEQGEEAMKPLVLRDIAEQLDMHESTISRVTTQKFMHTPRGIFEFKYFFSSHVGTADGGECSATAIRAMIKKLIAEEPQGKPMSDSKIASILVDRGIHVARRTVAKYREAMSIPPSNERKRLI</sequence>
<dbReference type="InterPro" id="IPR007046">
    <property type="entry name" value="RNA_pol_sigma_54_core-bd"/>
</dbReference>
<gene>
    <name evidence="14" type="ordered locus">Tgr7_0726</name>
</gene>
<evidence type="ECO:0000256" key="6">
    <source>
        <dbReference type="ARBA" id="ARBA00023015"/>
    </source>
</evidence>
<name>B8GMI6_THISH</name>
<evidence type="ECO:0000259" key="13">
    <source>
        <dbReference type="Pfam" id="PF04963"/>
    </source>
</evidence>
<keyword evidence="9 10" id="KW-0804">Transcription</keyword>
<dbReference type="STRING" id="396588.Tgr7_0726"/>
<evidence type="ECO:0000256" key="11">
    <source>
        <dbReference type="SAM" id="MobiDB-lite"/>
    </source>
</evidence>
<feature type="domain" description="RNA polymerase sigma factor 54 core-binding" evidence="13">
    <location>
        <begin position="138"/>
        <end position="334"/>
    </location>
</feature>
<dbReference type="InterPro" id="IPR038709">
    <property type="entry name" value="RpoN_core-bd_sf"/>
</dbReference>
<feature type="domain" description="RNA polymerase sigma factor 54 DNA-binding" evidence="12">
    <location>
        <begin position="349"/>
        <end position="506"/>
    </location>
</feature>
<dbReference type="Pfam" id="PF04552">
    <property type="entry name" value="Sigma54_DBD"/>
    <property type="match status" value="1"/>
</dbReference>
<dbReference type="PROSITE" id="PS50044">
    <property type="entry name" value="SIGMA54_3"/>
    <property type="match status" value="1"/>
</dbReference>
<evidence type="ECO:0000256" key="3">
    <source>
        <dbReference type="ARBA" id="ARBA00022478"/>
    </source>
</evidence>
<dbReference type="KEGG" id="tgr:Tgr7_0726"/>
<dbReference type="PANTHER" id="PTHR32248">
    <property type="entry name" value="RNA POLYMERASE SIGMA-54 FACTOR"/>
    <property type="match status" value="1"/>
</dbReference>
<dbReference type="GO" id="GO:0016779">
    <property type="term" value="F:nucleotidyltransferase activity"/>
    <property type="evidence" value="ECO:0007669"/>
    <property type="project" value="UniProtKB-KW"/>
</dbReference>
<dbReference type="Proteomes" id="UP000002383">
    <property type="component" value="Chromosome"/>
</dbReference>
<feature type="compositionally biased region" description="Low complexity" evidence="11">
    <location>
        <begin position="78"/>
        <end position="92"/>
    </location>
</feature>
<comment type="function">
    <text evidence="10">Sigma factors are initiation factors that promote the attachment of RNA polymerase to specific initiation sites and are then released.</text>
</comment>
<feature type="region of interest" description="Disordered" evidence="11">
    <location>
        <begin position="54"/>
        <end position="117"/>
    </location>
</feature>
<dbReference type="GO" id="GO:0000428">
    <property type="term" value="C:DNA-directed RNA polymerase complex"/>
    <property type="evidence" value="ECO:0007669"/>
    <property type="project" value="UniProtKB-KW"/>
</dbReference>
<evidence type="ECO:0000256" key="10">
    <source>
        <dbReference type="PIRNR" id="PIRNR000774"/>
    </source>
</evidence>
<protein>
    <recommendedName>
        <fullName evidence="2 10">RNA polymerase sigma-54 factor</fullName>
    </recommendedName>
</protein>
<comment type="similarity">
    <text evidence="1 10">Belongs to the sigma-54 factor family.</text>
</comment>
<evidence type="ECO:0000256" key="8">
    <source>
        <dbReference type="ARBA" id="ARBA00023125"/>
    </source>
</evidence>